<evidence type="ECO:0000256" key="5">
    <source>
        <dbReference type="PIRNR" id="PIRNR019574"/>
    </source>
</evidence>
<evidence type="ECO:0000256" key="6">
    <source>
        <dbReference type="PIRSR" id="PIRSR019574-1"/>
    </source>
</evidence>
<reference evidence="8 9" key="1">
    <citation type="submission" date="2014-08" db="EMBL/GenBank/DDBJ databases">
        <title>Genomic and Phenotypic Diversity of Colwellia psychrerythraea strains from Disparate Marine Basins.</title>
        <authorList>
            <person name="Techtmann S.M."/>
            <person name="Stelling S.C."/>
            <person name="Utturkar S.M."/>
            <person name="Alshibli N."/>
            <person name="Harris A."/>
            <person name="Brown S.D."/>
            <person name="Hazen T.C."/>
        </authorList>
    </citation>
    <scope>NUCLEOTIDE SEQUENCE [LARGE SCALE GENOMIC DNA]</scope>
    <source>
        <strain evidence="8 9">ND2E</strain>
    </source>
</reference>
<protein>
    <recommendedName>
        <fullName evidence="5">Putrescine-binding periplasmic protein</fullName>
    </recommendedName>
</protein>
<accession>A0A099KV27</accession>
<dbReference type="PATRIC" id="fig|28229.4.peg.615"/>
<feature type="chain" id="PRO_5001949384" description="Putrescine-binding periplasmic protein" evidence="7">
    <location>
        <begin position="21"/>
        <end position="361"/>
    </location>
</feature>
<keyword evidence="4 5" id="KW-0574">Periplasm</keyword>
<evidence type="ECO:0000313" key="8">
    <source>
        <dbReference type="EMBL" id="KGJ94421.1"/>
    </source>
</evidence>
<dbReference type="OrthoDB" id="9769319at2"/>
<evidence type="ECO:0000313" key="9">
    <source>
        <dbReference type="Proteomes" id="UP000029843"/>
    </source>
</evidence>
<comment type="caution">
    <text evidence="8">The sequence shown here is derived from an EMBL/GenBank/DDBJ whole genome shotgun (WGS) entry which is preliminary data.</text>
</comment>
<dbReference type="PIRSF" id="PIRSF019574">
    <property type="entry name" value="Periplasmic_polyamine_BP"/>
    <property type="match status" value="1"/>
</dbReference>
<dbReference type="Gene3D" id="3.40.190.10">
    <property type="entry name" value="Periplasmic binding protein-like II"/>
    <property type="match status" value="2"/>
</dbReference>
<dbReference type="AlphaFoldDB" id="A0A099KV27"/>
<dbReference type="GO" id="GO:0019808">
    <property type="term" value="F:polyamine binding"/>
    <property type="evidence" value="ECO:0007669"/>
    <property type="project" value="InterPro"/>
</dbReference>
<evidence type="ECO:0000256" key="2">
    <source>
        <dbReference type="ARBA" id="ARBA00022448"/>
    </source>
</evidence>
<dbReference type="PANTHER" id="PTHR30222:SF12">
    <property type="entry name" value="NORSPERMIDINE SENSOR"/>
    <property type="match status" value="1"/>
</dbReference>
<dbReference type="Proteomes" id="UP000029843">
    <property type="component" value="Unassembled WGS sequence"/>
</dbReference>
<comment type="function">
    <text evidence="5">Required for the activity of the bacterial periplasmic transport system of putrescine.</text>
</comment>
<organism evidence="8 9">
    <name type="scientific">Colwellia psychrerythraea</name>
    <name type="common">Vibrio psychroerythus</name>
    <dbReference type="NCBI Taxonomy" id="28229"/>
    <lineage>
        <taxon>Bacteria</taxon>
        <taxon>Pseudomonadati</taxon>
        <taxon>Pseudomonadota</taxon>
        <taxon>Gammaproteobacteria</taxon>
        <taxon>Alteromonadales</taxon>
        <taxon>Colwelliaceae</taxon>
        <taxon>Colwellia</taxon>
    </lineage>
</organism>
<dbReference type="InterPro" id="IPR001188">
    <property type="entry name" value="Sperm_putr-bd"/>
</dbReference>
<evidence type="ECO:0000256" key="3">
    <source>
        <dbReference type="ARBA" id="ARBA00022729"/>
    </source>
</evidence>
<proteinExistence type="inferred from homology"/>
<dbReference type="PANTHER" id="PTHR30222">
    <property type="entry name" value="SPERMIDINE/PUTRESCINE-BINDING PERIPLASMIC PROTEIN"/>
    <property type="match status" value="1"/>
</dbReference>
<sequence length="361" mass="39534" precursor="true">MKKKSILLITTMLASLAASASEKVVNVYNWSDYIDPASIKQFEKETGIKVNYDVYDSNEILEAKLMAGGSGYDVVVPTGSFLERQAKAGIYTKIDKSSLSNYNNIDKAMASKMALHDPDNKHSVPYTWGTIGLGVNPDMVKARLGDIELNSLDLIFKPEVAAKLADCGIGILDSPAEVMSIALNYKGLDPNSESSKDLSAAKSMVKKARPHYKYFDSSRLIADLANGDICVALGYNGDMLQANSRASEAGQGIKVEYLIPKEGTIAWFDMMAVPADAPHKEEAYAFINYILKAETGAAISNYVYYAVANEAATKFVNEDIKSNVGIYPVGETKEKLFSQLAHTSRFDRKLTRAWTQIKTGR</sequence>
<gene>
    <name evidence="8" type="ORF">ND2E_1610</name>
</gene>
<keyword evidence="3 7" id="KW-0732">Signal</keyword>
<keyword evidence="2 5" id="KW-0813">Transport</keyword>
<dbReference type="RefSeq" id="WP_033092383.1">
    <property type="nucleotide sequence ID" value="NZ_JQED01000005.1"/>
</dbReference>
<comment type="subcellular location">
    <subcellularLocation>
        <location evidence="1 5">Periplasm</location>
    </subcellularLocation>
</comment>
<evidence type="ECO:0000256" key="1">
    <source>
        <dbReference type="ARBA" id="ARBA00004418"/>
    </source>
</evidence>
<name>A0A099KV27_COLPS</name>
<evidence type="ECO:0000256" key="7">
    <source>
        <dbReference type="SAM" id="SignalP"/>
    </source>
</evidence>
<feature type="signal peptide" evidence="7">
    <location>
        <begin position="1"/>
        <end position="20"/>
    </location>
</feature>
<dbReference type="GO" id="GO:0015846">
    <property type="term" value="P:polyamine transport"/>
    <property type="evidence" value="ECO:0007669"/>
    <property type="project" value="InterPro"/>
</dbReference>
<dbReference type="CDD" id="cd13659">
    <property type="entry name" value="PBP2_PotF"/>
    <property type="match status" value="1"/>
</dbReference>
<evidence type="ECO:0000256" key="4">
    <source>
        <dbReference type="ARBA" id="ARBA00022764"/>
    </source>
</evidence>
<dbReference type="PRINTS" id="PR00909">
    <property type="entry name" value="SPERMDNBNDNG"/>
</dbReference>
<comment type="similarity">
    <text evidence="5">Belongs to the bacterial solute-binding protein PotD/PotF family.</text>
</comment>
<dbReference type="Pfam" id="PF13416">
    <property type="entry name" value="SBP_bac_8"/>
    <property type="match status" value="1"/>
</dbReference>
<dbReference type="GO" id="GO:0042597">
    <property type="term" value="C:periplasmic space"/>
    <property type="evidence" value="ECO:0007669"/>
    <property type="project" value="UniProtKB-SubCell"/>
</dbReference>
<dbReference type="SUPFAM" id="SSF53850">
    <property type="entry name" value="Periplasmic binding protein-like II"/>
    <property type="match status" value="1"/>
</dbReference>
<dbReference type="InterPro" id="IPR006059">
    <property type="entry name" value="SBP"/>
</dbReference>
<feature type="binding site" evidence="6">
    <location>
        <position position="339"/>
    </location>
    <ligand>
        <name>spermidine</name>
        <dbReference type="ChEBI" id="CHEBI:57834"/>
    </ligand>
</feature>
<dbReference type="EMBL" id="JQED01000005">
    <property type="protein sequence ID" value="KGJ94421.1"/>
    <property type="molecule type" value="Genomic_DNA"/>
</dbReference>